<feature type="transmembrane region" description="Helical" evidence="2">
    <location>
        <begin position="181"/>
        <end position="201"/>
    </location>
</feature>
<keyword evidence="2" id="KW-0812">Transmembrane</keyword>
<keyword evidence="2" id="KW-1133">Transmembrane helix</keyword>
<evidence type="ECO:0000256" key="1">
    <source>
        <dbReference type="SAM" id="MobiDB-lite"/>
    </source>
</evidence>
<feature type="compositionally biased region" description="Basic and acidic residues" evidence="1">
    <location>
        <begin position="130"/>
        <end position="140"/>
    </location>
</feature>
<reference evidence="4" key="1">
    <citation type="submission" date="2017-03" db="EMBL/GenBank/DDBJ databases">
        <title>Phytopthora megakarya and P. palmivora, two closely related causual agents of cacao black pod achieved similar genome size and gene model numbers by different mechanisms.</title>
        <authorList>
            <person name="Ali S."/>
            <person name="Shao J."/>
            <person name="Larry D.J."/>
            <person name="Kronmiller B."/>
            <person name="Shen D."/>
            <person name="Strem M.D."/>
            <person name="Melnick R.L."/>
            <person name="Guiltinan M.J."/>
            <person name="Tyler B.M."/>
            <person name="Meinhardt L.W."/>
            <person name="Bailey B.A."/>
        </authorList>
    </citation>
    <scope>NUCLEOTIDE SEQUENCE [LARGE SCALE GENOMIC DNA]</scope>
    <source>
        <strain evidence="4">zdho120</strain>
    </source>
</reference>
<name>A0A225WH79_9STRA</name>
<comment type="caution">
    <text evidence="3">The sequence shown here is derived from an EMBL/GenBank/DDBJ whole genome shotgun (WGS) entry which is preliminary data.</text>
</comment>
<organism evidence="3 4">
    <name type="scientific">Phytophthora megakarya</name>
    <dbReference type="NCBI Taxonomy" id="4795"/>
    <lineage>
        <taxon>Eukaryota</taxon>
        <taxon>Sar</taxon>
        <taxon>Stramenopiles</taxon>
        <taxon>Oomycota</taxon>
        <taxon>Peronosporomycetes</taxon>
        <taxon>Peronosporales</taxon>
        <taxon>Peronosporaceae</taxon>
        <taxon>Phytophthora</taxon>
    </lineage>
</organism>
<protein>
    <submittedName>
        <fullName evidence="3">Uncharacterized protein</fullName>
    </submittedName>
</protein>
<dbReference type="AlphaFoldDB" id="A0A225WH79"/>
<accession>A0A225WH79</accession>
<sequence>MSMSDVTDEVDKTISSVKNNTVPDIDHEMAEHLRMDLSESDVHERVIQYFKLCHEIIDDHGWNIFFTEEQAMCSILIKSLESKALCEEVDRTARFQTRKAREDEVTLHDLILEKALDHEKVYQSNRRAKHDRDRGDRDSENPAARTNGKNRYRSSECRMNPAVQAHGPSKCTLDRPKKNRLLLAHIAAIFIGYTSVQALPIPKRLKFLKNFAHSEMKTRSAKWLT</sequence>
<evidence type="ECO:0000256" key="2">
    <source>
        <dbReference type="SAM" id="Phobius"/>
    </source>
</evidence>
<evidence type="ECO:0000313" key="3">
    <source>
        <dbReference type="EMBL" id="OWZ16598.1"/>
    </source>
</evidence>
<keyword evidence="4" id="KW-1185">Reference proteome</keyword>
<proteinExistence type="predicted"/>
<dbReference type="OrthoDB" id="10530563at2759"/>
<gene>
    <name evidence="3" type="ORF">PHMEG_0009582</name>
</gene>
<dbReference type="Proteomes" id="UP000198211">
    <property type="component" value="Unassembled WGS sequence"/>
</dbReference>
<dbReference type="EMBL" id="NBNE01000904">
    <property type="protein sequence ID" value="OWZ16598.1"/>
    <property type="molecule type" value="Genomic_DNA"/>
</dbReference>
<evidence type="ECO:0000313" key="4">
    <source>
        <dbReference type="Proteomes" id="UP000198211"/>
    </source>
</evidence>
<feature type="region of interest" description="Disordered" evidence="1">
    <location>
        <begin position="122"/>
        <end position="153"/>
    </location>
</feature>
<keyword evidence="2" id="KW-0472">Membrane</keyword>